<feature type="transmembrane region" description="Helical" evidence="19">
    <location>
        <begin position="108"/>
        <end position="128"/>
    </location>
</feature>
<dbReference type="GO" id="GO:0004605">
    <property type="term" value="F:phosphatidate cytidylyltransferase activity"/>
    <property type="evidence" value="ECO:0007669"/>
    <property type="project" value="UniProtKB-EC"/>
</dbReference>
<evidence type="ECO:0000256" key="4">
    <source>
        <dbReference type="ARBA" id="ARBA00005189"/>
    </source>
</evidence>
<feature type="transmembrane region" description="Helical" evidence="19">
    <location>
        <begin position="30"/>
        <end position="47"/>
    </location>
</feature>
<evidence type="ECO:0000256" key="18">
    <source>
        <dbReference type="RuleBase" id="RU003938"/>
    </source>
</evidence>
<accession>A0A916JQ33</accession>
<keyword evidence="10 18" id="KW-0808">Transferase</keyword>
<evidence type="ECO:0000313" key="20">
    <source>
        <dbReference type="EMBL" id="CAG5086393.1"/>
    </source>
</evidence>
<keyword evidence="17" id="KW-1208">Phospholipid metabolism</keyword>
<evidence type="ECO:0000256" key="5">
    <source>
        <dbReference type="ARBA" id="ARBA00010185"/>
    </source>
</evidence>
<sequence length="286" mass="31677">MKDLLTRALTGLVFISVLIGAIVWNKYAVAGLFFIVAILGLVEFFKLMEKAGFKPKKRVAGTVGALIYVIIALYSFKGEITYAYLLFIFPLLVTLVLIELFRKSEYPVTNFAFSIAGIFYVVIPFAMLNFFAYNADGEFYDTLQISGYQYILLLAFFVIQWANDTGAYLVGRAIGKHKLFERISPNKTWEGAIGGAVFALLAGFLFAFFSTGHIGHWLAIAGLITVFGTLGDLTESQIKRSVGVKDSGNILPGHGGILDRFDGVLFSAPFVLTYLHLFEIHLNVFN</sequence>
<keyword evidence="16" id="KW-0594">Phospholipid biosynthesis</keyword>
<comment type="subcellular location">
    <subcellularLocation>
        <location evidence="2">Cell membrane</location>
        <topology evidence="2">Multi-pass membrane protein</topology>
    </subcellularLocation>
</comment>
<feature type="transmembrane region" description="Helical" evidence="19">
    <location>
        <begin position="82"/>
        <end position="101"/>
    </location>
</feature>
<keyword evidence="14" id="KW-0443">Lipid metabolism</keyword>
<evidence type="ECO:0000256" key="17">
    <source>
        <dbReference type="ARBA" id="ARBA00023264"/>
    </source>
</evidence>
<dbReference type="Pfam" id="PF01148">
    <property type="entry name" value="CTP_transf_1"/>
    <property type="match status" value="1"/>
</dbReference>
<feature type="transmembrane region" description="Helical" evidence="19">
    <location>
        <begin position="7"/>
        <end position="24"/>
    </location>
</feature>
<reference evidence="20" key="1">
    <citation type="submission" date="2021-04" db="EMBL/GenBank/DDBJ databases">
        <authorList>
            <person name="Rodrigo-Torres L."/>
            <person name="Arahal R. D."/>
            <person name="Lucena T."/>
        </authorList>
    </citation>
    <scope>NUCLEOTIDE SEQUENCE</scope>
    <source>
        <strain evidence="20">AS29M-1</strain>
    </source>
</reference>
<evidence type="ECO:0000256" key="7">
    <source>
        <dbReference type="ARBA" id="ARBA00019373"/>
    </source>
</evidence>
<keyword evidence="9" id="KW-0444">Lipid biosynthesis</keyword>
<evidence type="ECO:0000256" key="3">
    <source>
        <dbReference type="ARBA" id="ARBA00005119"/>
    </source>
</evidence>
<dbReference type="InterPro" id="IPR000374">
    <property type="entry name" value="PC_trans"/>
</dbReference>
<protein>
    <recommendedName>
        <fullName evidence="7 18">Phosphatidate cytidylyltransferase</fullName>
        <ecNumber evidence="6 18">2.7.7.41</ecNumber>
    </recommendedName>
</protein>
<dbReference type="AlphaFoldDB" id="A0A916JQ33"/>
<evidence type="ECO:0000256" key="9">
    <source>
        <dbReference type="ARBA" id="ARBA00022516"/>
    </source>
</evidence>
<comment type="pathway">
    <text evidence="4">Lipid metabolism.</text>
</comment>
<dbReference type="EMBL" id="OU015584">
    <property type="protein sequence ID" value="CAG5086393.1"/>
    <property type="molecule type" value="Genomic_DNA"/>
</dbReference>
<evidence type="ECO:0000256" key="2">
    <source>
        <dbReference type="ARBA" id="ARBA00004651"/>
    </source>
</evidence>
<keyword evidence="13 19" id="KW-1133">Transmembrane helix</keyword>
<proteinExistence type="inferred from homology"/>
<evidence type="ECO:0000256" key="15">
    <source>
        <dbReference type="ARBA" id="ARBA00023136"/>
    </source>
</evidence>
<evidence type="ECO:0000313" key="21">
    <source>
        <dbReference type="Proteomes" id="UP000683507"/>
    </source>
</evidence>
<evidence type="ECO:0000256" key="12">
    <source>
        <dbReference type="ARBA" id="ARBA00022695"/>
    </source>
</evidence>
<evidence type="ECO:0000256" key="14">
    <source>
        <dbReference type="ARBA" id="ARBA00023098"/>
    </source>
</evidence>
<evidence type="ECO:0000256" key="8">
    <source>
        <dbReference type="ARBA" id="ARBA00022475"/>
    </source>
</evidence>
<feature type="transmembrane region" description="Helical" evidence="19">
    <location>
        <begin position="191"/>
        <end position="209"/>
    </location>
</feature>
<evidence type="ECO:0000256" key="13">
    <source>
        <dbReference type="ARBA" id="ARBA00022989"/>
    </source>
</evidence>
<dbReference type="KEGG" id="ptan:CRYO30217_03106"/>
<dbReference type="EC" id="2.7.7.41" evidence="6 18"/>
<feature type="transmembrane region" description="Helical" evidence="19">
    <location>
        <begin position="215"/>
        <end position="233"/>
    </location>
</feature>
<evidence type="ECO:0000256" key="19">
    <source>
        <dbReference type="SAM" id="Phobius"/>
    </source>
</evidence>
<dbReference type="GO" id="GO:0005886">
    <property type="term" value="C:plasma membrane"/>
    <property type="evidence" value="ECO:0007669"/>
    <property type="project" value="UniProtKB-SubCell"/>
</dbReference>
<name>A0A916JQ33_9FLAO</name>
<dbReference type="PROSITE" id="PS01315">
    <property type="entry name" value="CDS"/>
    <property type="match status" value="1"/>
</dbReference>
<dbReference type="Proteomes" id="UP000683507">
    <property type="component" value="Chromosome"/>
</dbReference>
<dbReference type="PANTHER" id="PTHR46382">
    <property type="entry name" value="PHOSPHATIDATE CYTIDYLYLTRANSFERASE"/>
    <property type="match status" value="1"/>
</dbReference>
<gene>
    <name evidence="20" type="ORF">CRYO30217_03106</name>
</gene>
<evidence type="ECO:0000256" key="10">
    <source>
        <dbReference type="ARBA" id="ARBA00022679"/>
    </source>
</evidence>
<comment type="similarity">
    <text evidence="5 18">Belongs to the CDS family.</text>
</comment>
<dbReference type="RefSeq" id="WP_258543296.1">
    <property type="nucleotide sequence ID" value="NZ_OU015584.1"/>
</dbReference>
<dbReference type="PANTHER" id="PTHR46382:SF1">
    <property type="entry name" value="PHOSPHATIDATE CYTIDYLYLTRANSFERASE"/>
    <property type="match status" value="1"/>
</dbReference>
<comment type="catalytic activity">
    <reaction evidence="1 18">
        <text>a 1,2-diacyl-sn-glycero-3-phosphate + CTP + H(+) = a CDP-1,2-diacyl-sn-glycerol + diphosphate</text>
        <dbReference type="Rhea" id="RHEA:16229"/>
        <dbReference type="ChEBI" id="CHEBI:15378"/>
        <dbReference type="ChEBI" id="CHEBI:33019"/>
        <dbReference type="ChEBI" id="CHEBI:37563"/>
        <dbReference type="ChEBI" id="CHEBI:58332"/>
        <dbReference type="ChEBI" id="CHEBI:58608"/>
        <dbReference type="EC" id="2.7.7.41"/>
    </reaction>
</comment>
<evidence type="ECO:0000256" key="6">
    <source>
        <dbReference type="ARBA" id="ARBA00012487"/>
    </source>
</evidence>
<evidence type="ECO:0000256" key="16">
    <source>
        <dbReference type="ARBA" id="ARBA00023209"/>
    </source>
</evidence>
<dbReference type="GO" id="GO:0016024">
    <property type="term" value="P:CDP-diacylglycerol biosynthetic process"/>
    <property type="evidence" value="ECO:0007669"/>
    <property type="project" value="TreeGrafter"/>
</dbReference>
<feature type="transmembrane region" description="Helical" evidence="19">
    <location>
        <begin position="59"/>
        <end position="76"/>
    </location>
</feature>
<evidence type="ECO:0000256" key="1">
    <source>
        <dbReference type="ARBA" id="ARBA00001698"/>
    </source>
</evidence>
<keyword evidence="8" id="KW-1003">Cell membrane</keyword>
<evidence type="ECO:0000256" key="11">
    <source>
        <dbReference type="ARBA" id="ARBA00022692"/>
    </source>
</evidence>
<keyword evidence="15 19" id="KW-0472">Membrane</keyword>
<keyword evidence="11 18" id="KW-0812">Transmembrane</keyword>
<feature type="transmembrane region" description="Helical" evidence="19">
    <location>
        <begin position="148"/>
        <end position="170"/>
    </location>
</feature>
<organism evidence="20 21">
    <name type="scientific">Parvicella tangerina</name>
    <dbReference type="NCBI Taxonomy" id="2829795"/>
    <lineage>
        <taxon>Bacteria</taxon>
        <taxon>Pseudomonadati</taxon>
        <taxon>Bacteroidota</taxon>
        <taxon>Flavobacteriia</taxon>
        <taxon>Flavobacteriales</taxon>
        <taxon>Parvicellaceae</taxon>
        <taxon>Parvicella</taxon>
    </lineage>
</organism>
<keyword evidence="21" id="KW-1185">Reference proteome</keyword>
<keyword evidence="12 18" id="KW-0548">Nucleotidyltransferase</keyword>
<comment type="pathway">
    <text evidence="3 18">Phospholipid metabolism; CDP-diacylglycerol biosynthesis; CDP-diacylglycerol from sn-glycerol 3-phosphate: step 3/3.</text>
</comment>